<dbReference type="InterPro" id="IPR001932">
    <property type="entry name" value="PPM-type_phosphatase-like_dom"/>
</dbReference>
<dbReference type="KEGG" id="suam:BOO69_18235"/>
<dbReference type="Pfam" id="PF07228">
    <property type="entry name" value="SpoIIE"/>
    <property type="match status" value="1"/>
</dbReference>
<dbReference type="InterPro" id="IPR001789">
    <property type="entry name" value="Sig_transdc_resp-reg_receiver"/>
</dbReference>
<dbReference type="PROSITE" id="PS50110">
    <property type="entry name" value="RESPONSE_REGULATORY"/>
    <property type="match status" value="1"/>
</dbReference>
<accession>A0A1J0WMJ4</accession>
<organism evidence="4 5">
    <name type="scientific">Sulfitobacter alexandrii</name>
    <dbReference type="NCBI Taxonomy" id="1917485"/>
    <lineage>
        <taxon>Bacteria</taxon>
        <taxon>Pseudomonadati</taxon>
        <taxon>Pseudomonadota</taxon>
        <taxon>Alphaproteobacteria</taxon>
        <taxon>Rhodobacterales</taxon>
        <taxon>Roseobacteraceae</taxon>
        <taxon>Sulfitobacter</taxon>
    </lineage>
</organism>
<evidence type="ECO:0000313" key="4">
    <source>
        <dbReference type="EMBL" id="APE45580.1"/>
    </source>
</evidence>
<proteinExistence type="predicted"/>
<dbReference type="Proteomes" id="UP000181897">
    <property type="component" value="Chromosome"/>
</dbReference>
<feature type="modified residue" description="4-aspartylphosphate" evidence="2">
    <location>
        <position position="49"/>
    </location>
</feature>
<dbReference type="Gene3D" id="3.40.50.2300">
    <property type="match status" value="1"/>
</dbReference>
<evidence type="ECO:0000256" key="1">
    <source>
        <dbReference type="ARBA" id="ARBA00022801"/>
    </source>
</evidence>
<protein>
    <submittedName>
        <fullName evidence="4">Fused response regulator/phosphatase</fullName>
    </submittedName>
</protein>
<evidence type="ECO:0000256" key="2">
    <source>
        <dbReference type="PROSITE-ProRule" id="PRU00169"/>
    </source>
</evidence>
<dbReference type="Pfam" id="PF00072">
    <property type="entry name" value="Response_reg"/>
    <property type="match status" value="1"/>
</dbReference>
<reference evidence="4 5" key="1">
    <citation type="submission" date="2016-11" db="EMBL/GenBank/DDBJ databases">
        <title>Complete genome sequence of Sulfitobacter sp. AM1-D1, a toxic bacteria associated with marine dinoflagellate Alexandrium minutum in East China Sea.</title>
        <authorList>
            <person name="Yang Q."/>
            <person name="Zhang X."/>
            <person name="Tian X."/>
        </authorList>
    </citation>
    <scope>NUCLEOTIDE SEQUENCE [LARGE SCALE GENOMIC DNA]</scope>
    <source>
        <strain evidence="4 5">AM1-D1</strain>
    </source>
</reference>
<evidence type="ECO:0000313" key="5">
    <source>
        <dbReference type="Proteomes" id="UP000181897"/>
    </source>
</evidence>
<dbReference type="EMBL" id="CP018076">
    <property type="protein sequence ID" value="APE45580.1"/>
    <property type="molecule type" value="Genomic_DNA"/>
</dbReference>
<dbReference type="STRING" id="1917485.BOO69_18235"/>
<dbReference type="AlphaFoldDB" id="A0A1J0WMJ4"/>
<keyword evidence="5" id="KW-1185">Reference proteome</keyword>
<sequence>MLVVDDSRLQRRLLAGSLKRWGYEVTEAGSAEEALQLCRSEPPDLVLSDWMMPGMNGIEFCRAFRDLSADRFAYFILLTSKREKAEVVAGLHSGADDFLSKPVDGDELRARITAGERIIGIQKELSRSNRLIRETLSELQTLYDSLDKDLLEAKKLQQSLLPERHRVFRGGTLSLMLRSSGHVGGDLVGFFEAGPRKLCLYGIDVSGHGISSALMTARLAGYLSSSAPGQNLALTRDDRGNPVPRPPAQAIQAINELVLNEMDTEHYFTLLLANVDLDTGLVQVAQAGHPHPVIRRRDGKIEQFGTGGFPVGLLSGVSYRQFDIQLQPGDRLLILSDGFTECPDPLGRMLGEDGLARIVASLGDMHDEAFLSGLLWKLSEFSGASDFPDDLSGLMFQRNDPTLGQE</sequence>
<name>A0A1J0WMJ4_9RHOB</name>
<dbReference type="InterPro" id="IPR036457">
    <property type="entry name" value="PPM-type-like_dom_sf"/>
</dbReference>
<dbReference type="PANTHER" id="PTHR43156">
    <property type="entry name" value="STAGE II SPORULATION PROTEIN E-RELATED"/>
    <property type="match status" value="1"/>
</dbReference>
<dbReference type="SMART" id="SM00331">
    <property type="entry name" value="PP2C_SIG"/>
    <property type="match status" value="1"/>
</dbReference>
<dbReference type="GO" id="GO:0016791">
    <property type="term" value="F:phosphatase activity"/>
    <property type="evidence" value="ECO:0007669"/>
    <property type="project" value="TreeGrafter"/>
</dbReference>
<dbReference type="InterPro" id="IPR052016">
    <property type="entry name" value="Bact_Sigma-Reg"/>
</dbReference>
<dbReference type="CDD" id="cd00156">
    <property type="entry name" value="REC"/>
    <property type="match status" value="1"/>
</dbReference>
<dbReference type="InterPro" id="IPR011006">
    <property type="entry name" value="CheY-like_superfamily"/>
</dbReference>
<dbReference type="GO" id="GO:0000160">
    <property type="term" value="P:phosphorelay signal transduction system"/>
    <property type="evidence" value="ECO:0007669"/>
    <property type="project" value="InterPro"/>
</dbReference>
<feature type="domain" description="Response regulatory" evidence="3">
    <location>
        <begin position="1"/>
        <end position="116"/>
    </location>
</feature>
<gene>
    <name evidence="4" type="ORF">BOO69_18235</name>
</gene>
<evidence type="ECO:0000259" key="3">
    <source>
        <dbReference type="PROSITE" id="PS50110"/>
    </source>
</evidence>
<keyword evidence="1" id="KW-0378">Hydrolase</keyword>
<dbReference type="Gene3D" id="3.60.40.10">
    <property type="entry name" value="PPM-type phosphatase domain"/>
    <property type="match status" value="1"/>
</dbReference>
<dbReference type="PANTHER" id="PTHR43156:SF2">
    <property type="entry name" value="STAGE II SPORULATION PROTEIN E"/>
    <property type="match status" value="1"/>
</dbReference>
<dbReference type="SUPFAM" id="SSF52172">
    <property type="entry name" value="CheY-like"/>
    <property type="match status" value="1"/>
</dbReference>
<dbReference type="SUPFAM" id="SSF81606">
    <property type="entry name" value="PP2C-like"/>
    <property type="match status" value="1"/>
</dbReference>
<keyword evidence="2" id="KW-0597">Phosphoprotein</keyword>
<dbReference type="SMART" id="SM00448">
    <property type="entry name" value="REC"/>
    <property type="match status" value="1"/>
</dbReference>